<accession>A0ABR1FMQ0</accession>
<dbReference type="EC" id="5.2.1.8" evidence="2 5"/>
<dbReference type="Gene3D" id="3.10.50.40">
    <property type="match status" value="1"/>
</dbReference>
<dbReference type="Pfam" id="PF23493">
    <property type="entry name" value="CysS_C"/>
    <property type="match status" value="1"/>
</dbReference>
<dbReference type="Pfam" id="PF00254">
    <property type="entry name" value="FKBP_C"/>
    <property type="match status" value="1"/>
</dbReference>
<dbReference type="SUPFAM" id="SSF54534">
    <property type="entry name" value="FKBP-like"/>
    <property type="match status" value="1"/>
</dbReference>
<feature type="domain" description="PPIase FKBP-type" evidence="7">
    <location>
        <begin position="144"/>
        <end position="227"/>
    </location>
</feature>
<dbReference type="Proteomes" id="UP001363151">
    <property type="component" value="Unassembled WGS sequence"/>
</dbReference>
<dbReference type="Gene3D" id="1.20.120.1910">
    <property type="entry name" value="Cysteine-tRNA ligase, C-terminal anti-codon recognition domain"/>
    <property type="match status" value="1"/>
</dbReference>
<protein>
    <recommendedName>
        <fullName evidence="2 5">peptidylprolyl isomerase</fullName>
        <ecNumber evidence="2 5">5.2.1.8</ecNumber>
    </recommendedName>
</protein>
<sequence>MDALQATVEKACAKRNAARSKKNYAVADELRDMLTDMGVVIQDTSPTTSSWTWSKAAQLEGTSSEEEEEAQPEDEESESGEDDDDEEEDDDDESEEEEAPAPPTKKRAAEAPAEEPFKKKRKEMRGGVVATILKPGKGAAAAPKRRVTMKYAGTLASNGKQFDAGKITFKLGAGEVIKGWDVGCAGMQVGERRQLFIPSKMAYGARGAPPDIPKHADLNFDCVLLKA</sequence>
<dbReference type="InterPro" id="IPR009080">
    <property type="entry name" value="tRNAsynth_Ia_anticodon-bd"/>
</dbReference>
<keyword evidence="3 5" id="KW-0697">Rotamase</keyword>
<dbReference type="InterPro" id="IPR001179">
    <property type="entry name" value="PPIase_FKBP_dom"/>
</dbReference>
<dbReference type="SUPFAM" id="SSF47323">
    <property type="entry name" value="Anticodon-binding domain of a subclass of class I aminoacyl-tRNA synthetases"/>
    <property type="match status" value="1"/>
</dbReference>
<comment type="caution">
    <text evidence="8">The sequence shown here is derived from an EMBL/GenBank/DDBJ whole genome shotgun (WGS) entry which is preliminary data.</text>
</comment>
<evidence type="ECO:0000256" key="4">
    <source>
        <dbReference type="ARBA" id="ARBA00023235"/>
    </source>
</evidence>
<dbReference type="InterPro" id="IPR046357">
    <property type="entry name" value="PPIase_dom_sf"/>
</dbReference>
<reference evidence="8 9" key="1">
    <citation type="submission" date="2024-03" db="EMBL/GenBank/DDBJ databases">
        <title>Aureococcus anophagefferens CCMP1851 and Kratosvirus quantuckense: Draft genome of a second virus-susceptible host strain in the model system.</title>
        <authorList>
            <person name="Chase E."/>
            <person name="Truchon A.R."/>
            <person name="Schepens W."/>
            <person name="Wilhelm S.W."/>
        </authorList>
    </citation>
    <scope>NUCLEOTIDE SEQUENCE [LARGE SCALE GENOMIC DNA]</scope>
    <source>
        <strain evidence="8 9">CCMP1851</strain>
    </source>
</reference>
<evidence type="ECO:0000259" key="7">
    <source>
        <dbReference type="PROSITE" id="PS50059"/>
    </source>
</evidence>
<keyword evidence="4 5" id="KW-0413">Isomerase</keyword>
<dbReference type="PROSITE" id="PS50059">
    <property type="entry name" value="FKBP_PPIASE"/>
    <property type="match status" value="1"/>
</dbReference>
<name>A0ABR1FMQ0_AURAN</name>
<organism evidence="8 9">
    <name type="scientific">Aureococcus anophagefferens</name>
    <name type="common">Harmful bloom alga</name>
    <dbReference type="NCBI Taxonomy" id="44056"/>
    <lineage>
        <taxon>Eukaryota</taxon>
        <taxon>Sar</taxon>
        <taxon>Stramenopiles</taxon>
        <taxon>Ochrophyta</taxon>
        <taxon>Pelagophyceae</taxon>
        <taxon>Pelagomonadales</taxon>
        <taxon>Pelagomonadaceae</taxon>
        <taxon>Aureococcus</taxon>
    </lineage>
</organism>
<keyword evidence="9" id="KW-1185">Reference proteome</keyword>
<dbReference type="GO" id="GO:0016853">
    <property type="term" value="F:isomerase activity"/>
    <property type="evidence" value="ECO:0007669"/>
    <property type="project" value="UniProtKB-KW"/>
</dbReference>
<dbReference type="InterPro" id="IPR056411">
    <property type="entry name" value="CysS_C"/>
</dbReference>
<evidence type="ECO:0000256" key="2">
    <source>
        <dbReference type="ARBA" id="ARBA00013194"/>
    </source>
</evidence>
<comment type="catalytic activity">
    <reaction evidence="1 5">
        <text>[protein]-peptidylproline (omega=180) = [protein]-peptidylproline (omega=0)</text>
        <dbReference type="Rhea" id="RHEA:16237"/>
        <dbReference type="Rhea" id="RHEA-COMP:10747"/>
        <dbReference type="Rhea" id="RHEA-COMP:10748"/>
        <dbReference type="ChEBI" id="CHEBI:83833"/>
        <dbReference type="ChEBI" id="CHEBI:83834"/>
        <dbReference type="EC" id="5.2.1.8"/>
    </reaction>
</comment>
<evidence type="ECO:0000256" key="6">
    <source>
        <dbReference type="SAM" id="MobiDB-lite"/>
    </source>
</evidence>
<feature type="compositionally biased region" description="Low complexity" evidence="6">
    <location>
        <begin position="44"/>
        <end position="54"/>
    </location>
</feature>
<dbReference type="PANTHER" id="PTHR43811">
    <property type="entry name" value="FKBP-TYPE PEPTIDYL-PROLYL CIS-TRANS ISOMERASE FKPA"/>
    <property type="match status" value="1"/>
</dbReference>
<dbReference type="PANTHER" id="PTHR43811:SF19">
    <property type="entry name" value="39 KDA FK506-BINDING NUCLEAR PROTEIN"/>
    <property type="match status" value="1"/>
</dbReference>
<feature type="region of interest" description="Disordered" evidence="6">
    <location>
        <begin position="44"/>
        <end position="123"/>
    </location>
</feature>
<evidence type="ECO:0000256" key="3">
    <source>
        <dbReference type="ARBA" id="ARBA00023110"/>
    </source>
</evidence>
<dbReference type="EMBL" id="JBBJCI010000357">
    <property type="protein sequence ID" value="KAK7233673.1"/>
    <property type="molecule type" value="Genomic_DNA"/>
</dbReference>
<evidence type="ECO:0000313" key="9">
    <source>
        <dbReference type="Proteomes" id="UP001363151"/>
    </source>
</evidence>
<evidence type="ECO:0000256" key="5">
    <source>
        <dbReference type="PROSITE-ProRule" id="PRU00277"/>
    </source>
</evidence>
<proteinExistence type="predicted"/>
<evidence type="ECO:0000256" key="1">
    <source>
        <dbReference type="ARBA" id="ARBA00000971"/>
    </source>
</evidence>
<gene>
    <name evidence="8" type="ORF">SO694_00106079</name>
</gene>
<evidence type="ECO:0000313" key="8">
    <source>
        <dbReference type="EMBL" id="KAK7233673.1"/>
    </source>
</evidence>
<feature type="compositionally biased region" description="Acidic residues" evidence="6">
    <location>
        <begin position="63"/>
        <end position="99"/>
    </location>
</feature>